<comment type="similarity">
    <text evidence="1">Belongs to the UDP-glycosyltransferase family.</text>
</comment>
<proteinExistence type="inferred from homology"/>
<gene>
    <name evidence="2" type="primary">UGT85A5</name>
    <name evidence="2" type="ORF">KSP40_PGU015590</name>
</gene>
<keyword evidence="3" id="KW-1185">Reference proteome</keyword>
<dbReference type="EMBL" id="JBBWWR010000002">
    <property type="protein sequence ID" value="KAK8969797.1"/>
    <property type="molecule type" value="Genomic_DNA"/>
</dbReference>
<sequence length="382" mass="43224">MLNYDDNEAQNSSIAHTLILNTFDPLEIHVLRAHASIFPKLYTIGPLPLILSGQFPTEAASICSNLWKDDIACLQWLDALDLSSVMYVNLRSITVLTISLLPEFAWGFKSSSSPFLWILRWDKGGRDGENYRQSEGRREGEGREVLRAGGSVGARLVGAFLMHCNDVLVVLCGTRYCWKRVWVPAQSQLLKRLHLAPQLNTKIETAASNRATSPIKRVPTRRDRQVTRLHPGETAPHSRLDLPTRVARSVYSRPRRQEHCYSLGEFLLREFHLRELHQRELPLPRSPKRGSRKPRVLSRCELTKSPGFKLLTARTEKHTSAAALPTLSLSKHEQMLGSLSLYFHQSKNVQGGGGGLYIGKEKLEKLSHHKYTHSLIINAYIN</sequence>
<dbReference type="Gene3D" id="3.40.50.2000">
    <property type="entry name" value="Glycogen Phosphorylase B"/>
    <property type="match status" value="2"/>
</dbReference>
<evidence type="ECO:0000313" key="3">
    <source>
        <dbReference type="Proteomes" id="UP001412067"/>
    </source>
</evidence>
<organism evidence="2 3">
    <name type="scientific">Platanthera guangdongensis</name>
    <dbReference type="NCBI Taxonomy" id="2320717"/>
    <lineage>
        <taxon>Eukaryota</taxon>
        <taxon>Viridiplantae</taxon>
        <taxon>Streptophyta</taxon>
        <taxon>Embryophyta</taxon>
        <taxon>Tracheophyta</taxon>
        <taxon>Spermatophyta</taxon>
        <taxon>Magnoliopsida</taxon>
        <taxon>Liliopsida</taxon>
        <taxon>Asparagales</taxon>
        <taxon>Orchidaceae</taxon>
        <taxon>Orchidoideae</taxon>
        <taxon>Orchideae</taxon>
        <taxon>Orchidinae</taxon>
        <taxon>Platanthera</taxon>
    </lineage>
</organism>
<accession>A0ABR2N017</accession>
<evidence type="ECO:0000256" key="1">
    <source>
        <dbReference type="ARBA" id="ARBA00009995"/>
    </source>
</evidence>
<comment type="caution">
    <text evidence="2">The sequence shown here is derived from an EMBL/GenBank/DDBJ whole genome shotgun (WGS) entry which is preliminary data.</text>
</comment>
<protein>
    <submittedName>
        <fullName evidence="2">UDP-glycosyltransferase 85A5</fullName>
    </submittedName>
</protein>
<name>A0ABR2N017_9ASPA</name>
<evidence type="ECO:0000313" key="2">
    <source>
        <dbReference type="EMBL" id="KAK8969797.1"/>
    </source>
</evidence>
<dbReference type="Proteomes" id="UP001412067">
    <property type="component" value="Unassembled WGS sequence"/>
</dbReference>
<dbReference type="PANTHER" id="PTHR11926:SF774">
    <property type="entry name" value="UDP-GLYCOSYLTRANSFERASE 85A1-RELATED"/>
    <property type="match status" value="1"/>
</dbReference>
<reference evidence="2 3" key="1">
    <citation type="journal article" date="2022" name="Nat. Plants">
        <title>Genomes of leafy and leafless Platanthera orchids illuminate the evolution of mycoheterotrophy.</title>
        <authorList>
            <person name="Li M.H."/>
            <person name="Liu K.W."/>
            <person name="Li Z."/>
            <person name="Lu H.C."/>
            <person name="Ye Q.L."/>
            <person name="Zhang D."/>
            <person name="Wang J.Y."/>
            <person name="Li Y.F."/>
            <person name="Zhong Z.M."/>
            <person name="Liu X."/>
            <person name="Yu X."/>
            <person name="Liu D.K."/>
            <person name="Tu X.D."/>
            <person name="Liu B."/>
            <person name="Hao Y."/>
            <person name="Liao X.Y."/>
            <person name="Jiang Y.T."/>
            <person name="Sun W.H."/>
            <person name="Chen J."/>
            <person name="Chen Y.Q."/>
            <person name="Ai Y."/>
            <person name="Zhai J.W."/>
            <person name="Wu S.S."/>
            <person name="Zhou Z."/>
            <person name="Hsiao Y.Y."/>
            <person name="Wu W.L."/>
            <person name="Chen Y.Y."/>
            <person name="Lin Y.F."/>
            <person name="Hsu J.L."/>
            <person name="Li C.Y."/>
            <person name="Wang Z.W."/>
            <person name="Zhao X."/>
            <person name="Zhong W.Y."/>
            <person name="Ma X.K."/>
            <person name="Ma L."/>
            <person name="Huang J."/>
            <person name="Chen G.Z."/>
            <person name="Huang M.Z."/>
            <person name="Huang L."/>
            <person name="Peng D.H."/>
            <person name="Luo Y.B."/>
            <person name="Zou S.Q."/>
            <person name="Chen S.P."/>
            <person name="Lan S."/>
            <person name="Tsai W.C."/>
            <person name="Van de Peer Y."/>
            <person name="Liu Z.J."/>
        </authorList>
    </citation>
    <scope>NUCLEOTIDE SEQUENCE [LARGE SCALE GENOMIC DNA]</scope>
    <source>
        <strain evidence="2">Lor288</strain>
    </source>
</reference>
<dbReference type="SUPFAM" id="SSF53756">
    <property type="entry name" value="UDP-Glycosyltransferase/glycogen phosphorylase"/>
    <property type="match status" value="1"/>
</dbReference>
<dbReference type="PANTHER" id="PTHR11926">
    <property type="entry name" value="GLUCOSYL/GLUCURONOSYL TRANSFERASES"/>
    <property type="match status" value="1"/>
</dbReference>